<sequence>MEVRVANAARVGAGRGPAGRDQWAAEALVLAGPLALLAPGCGALPLHVPLALMGLLTSQDHWILE</sequence>
<dbReference type="Proteomes" id="UP000662637">
    <property type="component" value="Unassembled WGS sequence"/>
</dbReference>
<accession>A0A5E4CH45</accession>
<evidence type="ECO:0000313" key="2">
    <source>
        <dbReference type="EMBL" id="VTJ81163.1"/>
    </source>
</evidence>
<protein>
    <submittedName>
        <fullName evidence="2">Uncharacterized protein</fullName>
    </submittedName>
</protein>
<reference evidence="1" key="2">
    <citation type="submission" date="2020-08" db="EMBL/GenBank/DDBJ databases">
        <authorList>
            <person name="Shumante A."/>
            <person name="Zimin A.V."/>
            <person name="Puiu D."/>
            <person name="Salzberg S.L."/>
        </authorList>
    </citation>
    <scope>NUCLEOTIDE SEQUENCE</scope>
    <source>
        <strain evidence="1">WC2-LM</strain>
        <tissue evidence="1">Liver</tissue>
    </source>
</reference>
<evidence type="ECO:0000313" key="1">
    <source>
        <dbReference type="EMBL" id="KAF7480880.1"/>
    </source>
</evidence>
<dbReference type="EMBL" id="CABDUW010001394">
    <property type="protein sequence ID" value="VTJ81163.1"/>
    <property type="molecule type" value="Genomic_DNA"/>
</dbReference>
<dbReference type="AlphaFoldDB" id="A0A5E4CH45"/>
<dbReference type="Proteomes" id="UP000335636">
    <property type="component" value="Unassembled WGS sequence"/>
</dbReference>
<proteinExistence type="predicted"/>
<evidence type="ECO:0000313" key="3">
    <source>
        <dbReference type="Proteomes" id="UP000335636"/>
    </source>
</evidence>
<reference evidence="2 3" key="1">
    <citation type="submission" date="2019-04" db="EMBL/GenBank/DDBJ databases">
        <authorList>
            <person name="Alioto T."/>
            <person name="Alioto T."/>
        </authorList>
    </citation>
    <scope>NUCLEOTIDE SEQUENCE [LARGE SCALE GENOMIC DNA]</scope>
</reference>
<dbReference type="EMBL" id="WJEC01000820">
    <property type="protein sequence ID" value="KAF7480880.1"/>
    <property type="molecule type" value="Genomic_DNA"/>
</dbReference>
<organism evidence="2 3">
    <name type="scientific">Marmota monax</name>
    <name type="common">Woodchuck</name>
    <dbReference type="NCBI Taxonomy" id="9995"/>
    <lineage>
        <taxon>Eukaryota</taxon>
        <taxon>Metazoa</taxon>
        <taxon>Chordata</taxon>
        <taxon>Craniata</taxon>
        <taxon>Vertebrata</taxon>
        <taxon>Euteleostomi</taxon>
        <taxon>Mammalia</taxon>
        <taxon>Eutheria</taxon>
        <taxon>Euarchontoglires</taxon>
        <taxon>Glires</taxon>
        <taxon>Rodentia</taxon>
        <taxon>Sciuromorpha</taxon>
        <taxon>Sciuridae</taxon>
        <taxon>Xerinae</taxon>
        <taxon>Marmotini</taxon>
        <taxon>Marmota</taxon>
    </lineage>
</organism>
<keyword evidence="3" id="KW-1185">Reference proteome</keyword>
<gene>
    <name evidence="1" type="ORF">GHT09_007893</name>
    <name evidence="2" type="ORF">MONAX_5E003963</name>
</gene>
<name>A0A5E4CH45_MARMO</name>